<dbReference type="VEuPathDB" id="VectorBase:SSCA006937"/>
<evidence type="ECO:0000313" key="2">
    <source>
        <dbReference type="Proteomes" id="UP000616769"/>
    </source>
</evidence>
<comment type="caution">
    <text evidence="1">The sequence shown here is derived from an EMBL/GenBank/DDBJ whole genome shotgun (WGS) entry which is preliminary data.</text>
</comment>
<gene>
    <name evidence="1" type="ORF">QR98_0065880</name>
</gene>
<evidence type="ECO:0000313" key="1">
    <source>
        <dbReference type="EMBL" id="KPM08074.1"/>
    </source>
</evidence>
<organism evidence="1 2">
    <name type="scientific">Sarcoptes scabiei</name>
    <name type="common">Itch mite</name>
    <name type="synonym">Acarus scabiei</name>
    <dbReference type="NCBI Taxonomy" id="52283"/>
    <lineage>
        <taxon>Eukaryota</taxon>
        <taxon>Metazoa</taxon>
        <taxon>Ecdysozoa</taxon>
        <taxon>Arthropoda</taxon>
        <taxon>Chelicerata</taxon>
        <taxon>Arachnida</taxon>
        <taxon>Acari</taxon>
        <taxon>Acariformes</taxon>
        <taxon>Sarcoptiformes</taxon>
        <taxon>Astigmata</taxon>
        <taxon>Psoroptidia</taxon>
        <taxon>Sarcoptoidea</taxon>
        <taxon>Sarcoptidae</taxon>
        <taxon>Sarcoptinae</taxon>
        <taxon>Sarcoptes</taxon>
    </lineage>
</organism>
<accession>A0A132AAS6</accession>
<dbReference type="AlphaFoldDB" id="A0A132AAS6"/>
<dbReference type="Proteomes" id="UP000616769">
    <property type="component" value="Unassembled WGS sequence"/>
</dbReference>
<name>A0A132AAS6_SARSC</name>
<dbReference type="EMBL" id="JXLN01012175">
    <property type="protein sequence ID" value="KPM08074.1"/>
    <property type="molecule type" value="Genomic_DNA"/>
</dbReference>
<sequence>MDGSYGERVALVSVFPEAPKIFDDGEDNPKVLLLTKEFSPITKGVGGDEFVDDDGDLLLLDLFRLFDDVVVVGIINEEDEDELGGEDGSTNRC</sequence>
<reference evidence="1 2" key="1">
    <citation type="journal article" date="2015" name="Parasit. Vectors">
        <title>Draft genome of the scabies mite.</title>
        <authorList>
            <person name="Rider S.D.Jr."/>
            <person name="Morgan M.S."/>
            <person name="Arlian L.G."/>
        </authorList>
    </citation>
    <scope>NUCLEOTIDE SEQUENCE [LARGE SCALE GENOMIC DNA]</scope>
    <source>
        <strain evidence="1">Arlian Lab</strain>
    </source>
</reference>
<proteinExistence type="predicted"/>
<protein>
    <submittedName>
        <fullName evidence="1">Uncharacterized protein</fullName>
    </submittedName>
</protein>